<dbReference type="Proteomes" id="UP001287286">
    <property type="component" value="Unassembled WGS sequence"/>
</dbReference>
<gene>
    <name evidence="7" type="ORF">Purlil1_12459</name>
</gene>
<evidence type="ECO:0000256" key="3">
    <source>
        <dbReference type="ARBA" id="ARBA00022692"/>
    </source>
</evidence>
<dbReference type="PANTHER" id="PTHR20855">
    <property type="entry name" value="ADIPOR/PROGESTIN RECEPTOR-RELATED"/>
    <property type="match status" value="1"/>
</dbReference>
<feature type="transmembrane region" description="Helical" evidence="6">
    <location>
        <begin position="13"/>
        <end position="37"/>
    </location>
</feature>
<proteinExistence type="inferred from homology"/>
<evidence type="ECO:0000256" key="5">
    <source>
        <dbReference type="ARBA" id="ARBA00023136"/>
    </source>
</evidence>
<feature type="transmembrane region" description="Helical" evidence="6">
    <location>
        <begin position="113"/>
        <end position="134"/>
    </location>
</feature>
<evidence type="ECO:0000313" key="7">
    <source>
        <dbReference type="EMBL" id="KAK4077215.1"/>
    </source>
</evidence>
<keyword evidence="3 6" id="KW-0812">Transmembrane</keyword>
<comment type="caution">
    <text evidence="7">The sequence shown here is derived from an EMBL/GenBank/DDBJ whole genome shotgun (WGS) entry which is preliminary data.</text>
</comment>
<dbReference type="EMBL" id="JAWRVI010000105">
    <property type="protein sequence ID" value="KAK4077215.1"/>
    <property type="molecule type" value="Genomic_DNA"/>
</dbReference>
<comment type="subcellular location">
    <subcellularLocation>
        <location evidence="1">Membrane</location>
        <topology evidence="1">Multi-pass membrane protein</topology>
    </subcellularLocation>
</comment>
<feature type="transmembrane region" description="Helical" evidence="6">
    <location>
        <begin position="49"/>
        <end position="70"/>
    </location>
</feature>
<keyword evidence="5 6" id="KW-0472">Membrane</keyword>
<dbReference type="InterPro" id="IPR004254">
    <property type="entry name" value="AdipoR/HlyIII-related"/>
</dbReference>
<name>A0ABR0BGT4_PURLI</name>
<dbReference type="Pfam" id="PF03006">
    <property type="entry name" value="HlyIII"/>
    <property type="match status" value="1"/>
</dbReference>
<dbReference type="PANTHER" id="PTHR20855:SF52">
    <property type="entry name" value="ADIPONECTIN RECEPTOR PROTEIN"/>
    <property type="match status" value="1"/>
</dbReference>
<evidence type="ECO:0000256" key="2">
    <source>
        <dbReference type="ARBA" id="ARBA00007018"/>
    </source>
</evidence>
<protein>
    <submittedName>
        <fullName evidence="7">Uncharacterized protein</fullName>
    </submittedName>
</protein>
<evidence type="ECO:0000256" key="1">
    <source>
        <dbReference type="ARBA" id="ARBA00004141"/>
    </source>
</evidence>
<reference evidence="7 8" key="1">
    <citation type="journal article" date="2024" name="Microbiol. Resour. Announc.">
        <title>Genome annotations for the ascomycete fungi Trichoderma harzianum, Trichoderma aggressivum, and Purpureocillium lilacinum.</title>
        <authorList>
            <person name="Beijen E.P.W."/>
            <person name="Ohm R.A."/>
        </authorList>
    </citation>
    <scope>NUCLEOTIDE SEQUENCE [LARGE SCALE GENOMIC DNA]</scope>
    <source>
        <strain evidence="7 8">CBS 150709</strain>
    </source>
</reference>
<evidence type="ECO:0000256" key="4">
    <source>
        <dbReference type="ARBA" id="ARBA00022989"/>
    </source>
</evidence>
<accession>A0ABR0BGT4</accession>
<evidence type="ECO:0000256" key="6">
    <source>
        <dbReference type="SAM" id="Phobius"/>
    </source>
</evidence>
<comment type="similarity">
    <text evidence="2">Belongs to the ADIPOR family.</text>
</comment>
<organism evidence="7 8">
    <name type="scientific">Purpureocillium lilacinum</name>
    <name type="common">Paecilomyces lilacinus</name>
    <dbReference type="NCBI Taxonomy" id="33203"/>
    <lineage>
        <taxon>Eukaryota</taxon>
        <taxon>Fungi</taxon>
        <taxon>Dikarya</taxon>
        <taxon>Ascomycota</taxon>
        <taxon>Pezizomycotina</taxon>
        <taxon>Sordariomycetes</taxon>
        <taxon>Hypocreomycetidae</taxon>
        <taxon>Hypocreales</taxon>
        <taxon>Ophiocordycipitaceae</taxon>
        <taxon>Purpureocillium</taxon>
    </lineage>
</organism>
<keyword evidence="4 6" id="KW-1133">Transmembrane helix</keyword>
<keyword evidence="8" id="KW-1185">Reference proteome</keyword>
<sequence length="205" mass="22424">MNHNQPNARTGDFIAISVYSVGVAVCFALSAVYHIMANHSRPIAALCNRLDYLGIVVLMWSAAVSAIYFWYPCGNSLRATHWALTTIMSFSCAAATMSPQFSSPQFRRQRTYLYAALGVASAFCIANGVMVSGWNGQTGRISLDCMAWMITINLIGAFIYAARVSSDLSKPTRDIIYANELLVRYQSDGHLGVSTYMVPATSSFT</sequence>
<feature type="transmembrane region" description="Helical" evidence="6">
    <location>
        <begin position="146"/>
        <end position="164"/>
    </location>
</feature>
<evidence type="ECO:0000313" key="8">
    <source>
        <dbReference type="Proteomes" id="UP001287286"/>
    </source>
</evidence>